<dbReference type="RefSeq" id="WP_128534709.1">
    <property type="nucleotide sequence ID" value="NZ_SBIW01000007.1"/>
</dbReference>
<dbReference type="EMBL" id="SBIW01000007">
    <property type="protein sequence ID" value="RWY49979.1"/>
    <property type="molecule type" value="Genomic_DNA"/>
</dbReference>
<feature type="compositionally biased region" description="Basic and acidic residues" evidence="8">
    <location>
        <begin position="223"/>
        <end position="240"/>
    </location>
</feature>
<dbReference type="CDD" id="cd00077">
    <property type="entry name" value="HDc"/>
    <property type="match status" value="1"/>
</dbReference>
<dbReference type="OrthoDB" id="5728337at2"/>
<accession>A0A3S4Y8X1</accession>
<keyword evidence="3 9" id="KW-0812">Transmembrane</keyword>
<dbReference type="GO" id="GO:0000166">
    <property type="term" value="F:nucleotide binding"/>
    <property type="evidence" value="ECO:0007669"/>
    <property type="project" value="UniProtKB-KW"/>
</dbReference>
<comment type="subcellular location">
    <subcellularLocation>
        <location evidence="1">Cell membrane</location>
    </subcellularLocation>
</comment>
<dbReference type="Gene3D" id="1.10.3210.10">
    <property type="entry name" value="Hypothetical protein af1432"/>
    <property type="match status" value="1"/>
</dbReference>
<dbReference type="Pfam" id="PF18967">
    <property type="entry name" value="PycTM"/>
    <property type="match status" value="1"/>
</dbReference>
<evidence type="ECO:0000256" key="8">
    <source>
        <dbReference type="SAM" id="MobiDB-lite"/>
    </source>
</evidence>
<dbReference type="GO" id="GO:0051607">
    <property type="term" value="P:defense response to virus"/>
    <property type="evidence" value="ECO:0007669"/>
    <property type="project" value="UniProtKB-KW"/>
</dbReference>
<feature type="transmembrane region" description="Helical" evidence="9">
    <location>
        <begin position="292"/>
        <end position="313"/>
    </location>
</feature>
<proteinExistence type="predicted"/>
<feature type="domain" description="Pycsar effector protein" evidence="11">
    <location>
        <begin position="245"/>
        <end position="405"/>
    </location>
</feature>
<keyword evidence="6" id="KW-0051">Antiviral defense</keyword>
<evidence type="ECO:0000256" key="6">
    <source>
        <dbReference type="ARBA" id="ARBA00023118"/>
    </source>
</evidence>
<evidence type="ECO:0000256" key="3">
    <source>
        <dbReference type="ARBA" id="ARBA00022692"/>
    </source>
</evidence>
<feature type="transmembrane region" description="Helical" evidence="9">
    <location>
        <begin position="387"/>
        <end position="411"/>
    </location>
</feature>
<keyword evidence="13" id="KW-1185">Reference proteome</keyword>
<keyword evidence="12" id="KW-0378">Hydrolase</keyword>
<dbReference type="GO" id="GO:0016787">
    <property type="term" value="F:hydrolase activity"/>
    <property type="evidence" value="ECO:0007669"/>
    <property type="project" value="UniProtKB-KW"/>
</dbReference>
<keyword evidence="7 9" id="KW-0472">Membrane</keyword>
<dbReference type="InterPro" id="IPR006674">
    <property type="entry name" value="HD_domain"/>
</dbReference>
<evidence type="ECO:0000256" key="7">
    <source>
        <dbReference type="ARBA" id="ARBA00023136"/>
    </source>
</evidence>
<evidence type="ECO:0000256" key="4">
    <source>
        <dbReference type="ARBA" id="ARBA00022741"/>
    </source>
</evidence>
<evidence type="ECO:0000256" key="9">
    <source>
        <dbReference type="SAM" id="Phobius"/>
    </source>
</evidence>
<evidence type="ECO:0000313" key="13">
    <source>
        <dbReference type="Proteomes" id="UP000286701"/>
    </source>
</evidence>
<feature type="region of interest" description="Disordered" evidence="8">
    <location>
        <begin position="202"/>
        <end position="240"/>
    </location>
</feature>
<comment type="caution">
    <text evidence="12">The sequence shown here is derived from an EMBL/GenBank/DDBJ whole genome shotgun (WGS) entry which is preliminary data.</text>
</comment>
<dbReference type="SUPFAM" id="SSF109604">
    <property type="entry name" value="HD-domain/PDEase-like"/>
    <property type="match status" value="1"/>
</dbReference>
<evidence type="ECO:0000259" key="11">
    <source>
        <dbReference type="Pfam" id="PF18967"/>
    </source>
</evidence>
<protein>
    <submittedName>
        <fullName evidence="12">Phosphohydrolase</fullName>
    </submittedName>
</protein>
<keyword evidence="4" id="KW-0547">Nucleotide-binding</keyword>
<evidence type="ECO:0000313" key="12">
    <source>
        <dbReference type="EMBL" id="RWY49979.1"/>
    </source>
</evidence>
<feature type="domain" description="HD" evidence="10">
    <location>
        <begin position="32"/>
        <end position="129"/>
    </location>
</feature>
<dbReference type="GO" id="GO:0005886">
    <property type="term" value="C:plasma membrane"/>
    <property type="evidence" value="ECO:0007669"/>
    <property type="project" value="UniProtKB-SubCell"/>
</dbReference>
<evidence type="ECO:0000259" key="10">
    <source>
        <dbReference type="Pfam" id="PF01966"/>
    </source>
</evidence>
<dbReference type="InterPro" id="IPR043760">
    <property type="entry name" value="PycTM_dom"/>
</dbReference>
<sequence length="416" mass="47724">MNYQNLLKQVNEYVLAYYKTHADPRLVYHDKQHTENMVNRAIEIANHYQVNDRDYFVVVAAGWFHDTGYVLDIANHEEESAKLACTYLKNIGVTEEDIADIKGCIMATRMPQSPLSLLEKIICDADLYHLGTDYFFDTDKLMRKETSTLHNSELNKADWWRKSIAFLSAHEYHTDYCQVLLNSTKQQNIQVLKNKLAKADGKAGGQKATEGKPQVTPITQAPVKKDKQKEDKEKQEEPKKGIETMFRISSANHQRLSDMADNKAHIMITVNSIILSAIISLVLRRLSENEFLIIPTFILLSISLLAITFSILATRPSIPKGEFTREDVDTKNVNLLFFGNFYKMSLEEYTYGMEKMMDDREFLYGSLIKDVYAQGVVLGKKYRLLRIAYNIFMFGLITSVLAFIVFSAFFADKPIL</sequence>
<reference evidence="12 13" key="1">
    <citation type="submission" date="2019-01" db="EMBL/GenBank/DDBJ databases">
        <title>Mucilaginibacter antarcticum sp. nov., isolated from antarctic soil.</title>
        <authorList>
            <person name="Yan Y.-Q."/>
            <person name="Du Z.-J."/>
        </authorList>
    </citation>
    <scope>NUCLEOTIDE SEQUENCE [LARGE SCALE GENOMIC DNA]</scope>
    <source>
        <strain evidence="12 13">F01003</strain>
    </source>
</reference>
<dbReference type="AlphaFoldDB" id="A0A3S4Y8X1"/>
<dbReference type="Pfam" id="PF01966">
    <property type="entry name" value="HD"/>
    <property type="match status" value="1"/>
</dbReference>
<evidence type="ECO:0000256" key="2">
    <source>
        <dbReference type="ARBA" id="ARBA00022475"/>
    </source>
</evidence>
<keyword evidence="5 9" id="KW-1133">Transmembrane helix</keyword>
<gene>
    <name evidence="12" type="ORF">EPL05_14530</name>
</gene>
<keyword evidence="2" id="KW-1003">Cell membrane</keyword>
<dbReference type="Proteomes" id="UP000286701">
    <property type="component" value="Unassembled WGS sequence"/>
</dbReference>
<dbReference type="InterPro" id="IPR003607">
    <property type="entry name" value="HD/PDEase_dom"/>
</dbReference>
<name>A0A3S4Y8X1_9SPHI</name>
<evidence type="ECO:0000256" key="5">
    <source>
        <dbReference type="ARBA" id="ARBA00022989"/>
    </source>
</evidence>
<feature type="transmembrane region" description="Helical" evidence="9">
    <location>
        <begin position="264"/>
        <end position="286"/>
    </location>
</feature>
<organism evidence="12 13">
    <name type="scientific">Mucilaginibacter gilvus</name>
    <dbReference type="NCBI Taxonomy" id="2305909"/>
    <lineage>
        <taxon>Bacteria</taxon>
        <taxon>Pseudomonadati</taxon>
        <taxon>Bacteroidota</taxon>
        <taxon>Sphingobacteriia</taxon>
        <taxon>Sphingobacteriales</taxon>
        <taxon>Sphingobacteriaceae</taxon>
        <taxon>Mucilaginibacter</taxon>
    </lineage>
</organism>
<evidence type="ECO:0000256" key="1">
    <source>
        <dbReference type="ARBA" id="ARBA00004236"/>
    </source>
</evidence>